<protein>
    <submittedName>
        <fullName evidence="2">Uncharacterized protein</fullName>
    </submittedName>
</protein>
<keyword evidence="3" id="KW-1185">Reference proteome</keyword>
<accession>A0A518H5S9</accession>
<organism evidence="2 3">
    <name type="scientific">Tautonia plasticadhaerens</name>
    <dbReference type="NCBI Taxonomy" id="2527974"/>
    <lineage>
        <taxon>Bacteria</taxon>
        <taxon>Pseudomonadati</taxon>
        <taxon>Planctomycetota</taxon>
        <taxon>Planctomycetia</taxon>
        <taxon>Isosphaerales</taxon>
        <taxon>Isosphaeraceae</taxon>
        <taxon>Tautonia</taxon>
    </lineage>
</organism>
<feature type="compositionally biased region" description="Basic and acidic residues" evidence="1">
    <location>
        <begin position="111"/>
        <end position="120"/>
    </location>
</feature>
<sequence>MAVSTAHETIQHRTRDDRAAEADLLAAGIRDRVRRLPRRAAPPPLRSLVEGPGGPADLTAGDLRPAGPLGDGGPLAGRDARPVPLGDGRLRRPLAADAPLQRRGIGVEASGLRHPDGDRPHRGVPRLGLGAVGGALACLGSPVGGGPEGLGPLPLHELVAQDADGLGQAVGAMLGQQFHDLVDGGRLILVGHRRRSPWGRSALSGGTGGDPPLQAEPSPRRAGDFQKPGCTIRHSSEGVSAFLLRTLPPRNLSQNLL</sequence>
<proteinExistence type="predicted"/>
<feature type="region of interest" description="Disordered" evidence="1">
    <location>
        <begin position="198"/>
        <end position="226"/>
    </location>
</feature>
<dbReference type="Proteomes" id="UP000317835">
    <property type="component" value="Chromosome"/>
</dbReference>
<dbReference type="EMBL" id="CP036426">
    <property type="protein sequence ID" value="QDV36178.1"/>
    <property type="molecule type" value="Genomic_DNA"/>
</dbReference>
<evidence type="ECO:0000256" key="1">
    <source>
        <dbReference type="SAM" id="MobiDB-lite"/>
    </source>
</evidence>
<dbReference type="KEGG" id="tpla:ElP_40930"/>
<gene>
    <name evidence="2" type="ORF">ElP_40930</name>
</gene>
<evidence type="ECO:0000313" key="3">
    <source>
        <dbReference type="Proteomes" id="UP000317835"/>
    </source>
</evidence>
<evidence type="ECO:0000313" key="2">
    <source>
        <dbReference type="EMBL" id="QDV36178.1"/>
    </source>
</evidence>
<dbReference type="AlphaFoldDB" id="A0A518H5S9"/>
<feature type="region of interest" description="Disordered" evidence="1">
    <location>
        <begin position="35"/>
        <end position="120"/>
    </location>
</feature>
<reference evidence="2 3" key="1">
    <citation type="submission" date="2019-02" db="EMBL/GenBank/DDBJ databases">
        <title>Deep-cultivation of Planctomycetes and their phenomic and genomic characterization uncovers novel biology.</title>
        <authorList>
            <person name="Wiegand S."/>
            <person name="Jogler M."/>
            <person name="Boedeker C."/>
            <person name="Pinto D."/>
            <person name="Vollmers J."/>
            <person name="Rivas-Marin E."/>
            <person name="Kohn T."/>
            <person name="Peeters S.H."/>
            <person name="Heuer A."/>
            <person name="Rast P."/>
            <person name="Oberbeckmann S."/>
            <person name="Bunk B."/>
            <person name="Jeske O."/>
            <person name="Meyerdierks A."/>
            <person name="Storesund J.E."/>
            <person name="Kallscheuer N."/>
            <person name="Luecker S."/>
            <person name="Lage O.M."/>
            <person name="Pohl T."/>
            <person name="Merkel B.J."/>
            <person name="Hornburger P."/>
            <person name="Mueller R.-W."/>
            <person name="Bruemmer F."/>
            <person name="Labrenz M."/>
            <person name="Spormann A.M."/>
            <person name="Op den Camp H."/>
            <person name="Overmann J."/>
            <person name="Amann R."/>
            <person name="Jetten M.S.M."/>
            <person name="Mascher T."/>
            <person name="Medema M.H."/>
            <person name="Devos D.P."/>
            <person name="Kaster A.-K."/>
            <person name="Ovreas L."/>
            <person name="Rohde M."/>
            <person name="Galperin M.Y."/>
            <person name="Jogler C."/>
        </authorList>
    </citation>
    <scope>NUCLEOTIDE SEQUENCE [LARGE SCALE GENOMIC DNA]</scope>
    <source>
        <strain evidence="2 3">ElP</strain>
    </source>
</reference>
<name>A0A518H5S9_9BACT</name>